<dbReference type="GO" id="GO:0016746">
    <property type="term" value="F:acyltransferase activity"/>
    <property type="evidence" value="ECO:0007669"/>
    <property type="project" value="UniProtKB-KW"/>
</dbReference>
<keyword evidence="3" id="KW-0012">Acyltransferase</keyword>
<dbReference type="EMBL" id="JAJJMA010302030">
    <property type="protein sequence ID" value="MCL7048216.1"/>
    <property type="molecule type" value="Genomic_DNA"/>
</dbReference>
<dbReference type="Gene3D" id="3.30.559.10">
    <property type="entry name" value="Chloramphenicol acetyltransferase-like domain"/>
    <property type="match status" value="2"/>
</dbReference>
<proteinExistence type="inferred from homology"/>
<evidence type="ECO:0008006" key="6">
    <source>
        <dbReference type="Google" id="ProtNLM"/>
    </source>
</evidence>
<evidence type="ECO:0000256" key="2">
    <source>
        <dbReference type="ARBA" id="ARBA00022679"/>
    </source>
</evidence>
<accession>A0AA41VVD7</accession>
<dbReference type="AlphaFoldDB" id="A0AA41VVD7"/>
<dbReference type="PANTHER" id="PTHR31623">
    <property type="entry name" value="F21J9.9"/>
    <property type="match status" value="1"/>
</dbReference>
<comment type="similarity">
    <text evidence="1">Belongs to the plant acyltransferase family.</text>
</comment>
<keyword evidence="5" id="KW-1185">Reference proteome</keyword>
<gene>
    <name evidence="4" type="ORF">MKW94_020363</name>
</gene>
<keyword evidence="2" id="KW-0808">Transferase</keyword>
<dbReference type="InterPro" id="IPR023213">
    <property type="entry name" value="CAT-like_dom_sf"/>
</dbReference>
<sequence length="482" mass="54180">MKIEVVSKESIRPSSPTPDGVKTYNLSHFDQLLPPIYVPLLLYYSNLDSNEGSLNNDEDDNNMVFSASSRYRCDVLKKSLAETLTRYYPLAGRIKDEKSVECNDEEVSQIIQVAGYVNIDVMEPLLPFEPYGEPGSTFGLGLDLNSKGLLKIQVNVFDCGGIVICAYFIHKIADAASFVNFVNDWAATARATGDGCTHSDDEKPCYILSSLFPPISDSFESNHTTKQIKHETKNTNIRIVTKRFVFMDFNIAKLKKICIHDVNDHNQELHKQQLPTRFEALTSLIWKCFMDVNHRSKARQEHDADSSDADSAPKLMQYGVSISVNLRTRMIPLLPANTFGNMGDVAIAQVSHDLSGNNLYYPELVSKVKDAIKLINTDHVAALKSKDAISNMQKMKQKFARNGDDHESTVMLQFTSWSRSPVYEADFGWGKPIWASGSRIPIENMVMFMDTSLGDGIEAWVSLKHEDMVEFECHEELVTFAS</sequence>
<evidence type="ECO:0000256" key="1">
    <source>
        <dbReference type="ARBA" id="ARBA00009861"/>
    </source>
</evidence>
<organism evidence="4 5">
    <name type="scientific">Papaver nudicaule</name>
    <name type="common">Iceland poppy</name>
    <dbReference type="NCBI Taxonomy" id="74823"/>
    <lineage>
        <taxon>Eukaryota</taxon>
        <taxon>Viridiplantae</taxon>
        <taxon>Streptophyta</taxon>
        <taxon>Embryophyta</taxon>
        <taxon>Tracheophyta</taxon>
        <taxon>Spermatophyta</taxon>
        <taxon>Magnoliopsida</taxon>
        <taxon>Ranunculales</taxon>
        <taxon>Papaveraceae</taxon>
        <taxon>Papaveroideae</taxon>
        <taxon>Papaver</taxon>
    </lineage>
</organism>
<reference evidence="4" key="1">
    <citation type="submission" date="2022-03" db="EMBL/GenBank/DDBJ databases">
        <title>A functionally conserved STORR gene fusion in Papaver species that diverged 16.8 million years ago.</title>
        <authorList>
            <person name="Catania T."/>
        </authorList>
    </citation>
    <scope>NUCLEOTIDE SEQUENCE</scope>
    <source>
        <strain evidence="4">S-191538</strain>
    </source>
</reference>
<dbReference type="Proteomes" id="UP001177140">
    <property type="component" value="Unassembled WGS sequence"/>
</dbReference>
<protein>
    <recommendedName>
        <fullName evidence="6">Transferase, Chloramphenicol acetyltransferase-like domain protein</fullName>
    </recommendedName>
</protein>
<dbReference type="PANTHER" id="PTHR31623:SF17">
    <property type="entry name" value="F21J9.9"/>
    <property type="match status" value="1"/>
</dbReference>
<dbReference type="Pfam" id="PF02458">
    <property type="entry name" value="Transferase"/>
    <property type="match status" value="1"/>
</dbReference>
<evidence type="ECO:0000256" key="3">
    <source>
        <dbReference type="ARBA" id="ARBA00023315"/>
    </source>
</evidence>
<evidence type="ECO:0000313" key="4">
    <source>
        <dbReference type="EMBL" id="MCL7048216.1"/>
    </source>
</evidence>
<evidence type="ECO:0000313" key="5">
    <source>
        <dbReference type="Proteomes" id="UP001177140"/>
    </source>
</evidence>
<name>A0AA41VVD7_PAPNU</name>
<comment type="caution">
    <text evidence="4">The sequence shown here is derived from an EMBL/GenBank/DDBJ whole genome shotgun (WGS) entry which is preliminary data.</text>
</comment>